<evidence type="ECO:0000259" key="12">
    <source>
        <dbReference type="Pfam" id="PF07782"/>
    </source>
</evidence>
<dbReference type="Pfam" id="PF07782">
    <property type="entry name" value="DC_STAMP"/>
    <property type="match status" value="1"/>
</dbReference>
<accession>A0A2A4JCQ8</accession>
<feature type="compositionally biased region" description="Basic and acidic residues" evidence="10">
    <location>
        <begin position="1378"/>
        <end position="1395"/>
    </location>
</feature>
<dbReference type="PANTHER" id="PTHR21041">
    <property type="entry name" value="DENDRITIC CELL-SPECIFIC TRANSMEMBRANE PROTEIN"/>
    <property type="match status" value="1"/>
</dbReference>
<evidence type="ECO:0000256" key="8">
    <source>
        <dbReference type="ARBA" id="ARBA00023180"/>
    </source>
</evidence>
<feature type="region of interest" description="Disordered" evidence="10">
    <location>
        <begin position="908"/>
        <end position="967"/>
    </location>
</feature>
<feature type="region of interest" description="Disordered" evidence="10">
    <location>
        <begin position="1991"/>
        <end position="2041"/>
    </location>
</feature>
<dbReference type="InterPro" id="IPR017853">
    <property type="entry name" value="GH"/>
</dbReference>
<feature type="region of interest" description="Disordered" evidence="10">
    <location>
        <begin position="993"/>
        <end position="1016"/>
    </location>
</feature>
<evidence type="ECO:0000256" key="1">
    <source>
        <dbReference type="ARBA" id="ARBA00004141"/>
    </source>
</evidence>
<feature type="domain" description="Dendritic cell-specific transmembrane protein-like" evidence="12">
    <location>
        <begin position="328"/>
        <end position="518"/>
    </location>
</feature>
<evidence type="ECO:0000256" key="5">
    <source>
        <dbReference type="ARBA" id="ARBA00022801"/>
    </source>
</evidence>
<feature type="compositionally biased region" description="Basic residues" evidence="10">
    <location>
        <begin position="1006"/>
        <end position="1016"/>
    </location>
</feature>
<reference evidence="14" key="1">
    <citation type="submission" date="2017-09" db="EMBL/GenBank/DDBJ databases">
        <title>Contemporary evolution of a Lepidopteran species, Heliothis virescens, in response to modern agricultural practices.</title>
        <authorList>
            <person name="Fritz M.L."/>
            <person name="Deyonke A.M."/>
            <person name="Papanicolaou A."/>
            <person name="Micinski S."/>
            <person name="Westbrook J."/>
            <person name="Gould F."/>
        </authorList>
    </citation>
    <scope>NUCLEOTIDE SEQUENCE [LARGE SCALE GENOMIC DNA]</scope>
    <source>
        <strain evidence="14">HvINT-</strain>
        <tissue evidence="14">Whole body</tissue>
    </source>
</reference>
<dbReference type="STRING" id="7102.A0A2A4JCQ8"/>
<feature type="compositionally biased region" description="Basic and acidic residues" evidence="10">
    <location>
        <begin position="2028"/>
        <end position="2038"/>
    </location>
</feature>
<evidence type="ECO:0000256" key="6">
    <source>
        <dbReference type="ARBA" id="ARBA00022989"/>
    </source>
</evidence>
<keyword evidence="6 11" id="KW-1133">Transmembrane helix</keyword>
<evidence type="ECO:0000256" key="3">
    <source>
        <dbReference type="ARBA" id="ARBA00011738"/>
    </source>
</evidence>
<evidence type="ECO:0000256" key="7">
    <source>
        <dbReference type="ARBA" id="ARBA00023136"/>
    </source>
</evidence>
<dbReference type="Pfam" id="PF26037">
    <property type="entry name" value="zf-RING_DCST1_C"/>
    <property type="match status" value="1"/>
</dbReference>
<dbReference type="InterPro" id="IPR058842">
    <property type="entry name" value="DCST1_C"/>
</dbReference>
<feature type="compositionally biased region" description="Basic residues" evidence="10">
    <location>
        <begin position="809"/>
        <end position="818"/>
    </location>
</feature>
<feature type="compositionally biased region" description="Basic residues" evidence="10">
    <location>
        <begin position="1317"/>
        <end position="1335"/>
    </location>
</feature>
<feature type="transmembrane region" description="Helical" evidence="11">
    <location>
        <begin position="293"/>
        <end position="313"/>
    </location>
</feature>
<keyword evidence="7 11" id="KW-0472">Membrane</keyword>
<keyword evidence="5" id="KW-0378">Hydrolase</keyword>
<dbReference type="InterPro" id="IPR012858">
    <property type="entry name" value="DC_STAMP-like"/>
</dbReference>
<dbReference type="SUPFAM" id="SSF51445">
    <property type="entry name" value="(Trans)glycosidases"/>
    <property type="match status" value="1"/>
</dbReference>
<dbReference type="GO" id="GO:0005975">
    <property type="term" value="P:carbohydrate metabolic process"/>
    <property type="evidence" value="ECO:0007669"/>
    <property type="project" value="InterPro"/>
</dbReference>
<feature type="compositionally biased region" description="Basic residues" evidence="10">
    <location>
        <begin position="940"/>
        <end position="955"/>
    </location>
</feature>
<feature type="region of interest" description="Disordered" evidence="10">
    <location>
        <begin position="802"/>
        <end position="822"/>
    </location>
</feature>
<comment type="subcellular location">
    <subcellularLocation>
        <location evidence="1">Membrane</location>
        <topology evidence="1">Multi-pass membrane protein</topology>
    </subcellularLocation>
</comment>
<comment type="similarity">
    <text evidence="2">Belongs to the glycosyl hydrolase 1 family.</text>
</comment>
<keyword evidence="4 11" id="KW-0812">Transmembrane</keyword>
<feature type="compositionally biased region" description="Low complexity" evidence="10">
    <location>
        <begin position="908"/>
        <end position="921"/>
    </location>
</feature>
<keyword evidence="9" id="KW-0326">Glycosidase</keyword>
<evidence type="ECO:0000256" key="9">
    <source>
        <dbReference type="ARBA" id="ARBA00023295"/>
    </source>
</evidence>
<dbReference type="Gene3D" id="3.20.20.80">
    <property type="entry name" value="Glycosidases"/>
    <property type="match status" value="1"/>
</dbReference>
<dbReference type="InterPro" id="IPR051856">
    <property type="entry name" value="CSR-E3_Ligase_Protein"/>
</dbReference>
<dbReference type="GO" id="GO:0016020">
    <property type="term" value="C:membrane"/>
    <property type="evidence" value="ECO:0007669"/>
    <property type="project" value="UniProtKB-SubCell"/>
</dbReference>
<dbReference type="InterPro" id="IPR033132">
    <property type="entry name" value="GH_1_N_CS"/>
</dbReference>
<dbReference type="PRINTS" id="PR00131">
    <property type="entry name" value="GLHYDRLASE1"/>
</dbReference>
<feature type="region of interest" description="Disordered" evidence="10">
    <location>
        <begin position="1310"/>
        <end position="1411"/>
    </location>
</feature>
<protein>
    <submittedName>
        <fullName evidence="14">Uncharacterized protein</fullName>
    </submittedName>
</protein>
<evidence type="ECO:0000256" key="11">
    <source>
        <dbReference type="SAM" id="Phobius"/>
    </source>
</evidence>
<organism evidence="14">
    <name type="scientific">Heliothis virescens</name>
    <name type="common">Tobacco budworm moth</name>
    <dbReference type="NCBI Taxonomy" id="7102"/>
    <lineage>
        <taxon>Eukaryota</taxon>
        <taxon>Metazoa</taxon>
        <taxon>Ecdysozoa</taxon>
        <taxon>Arthropoda</taxon>
        <taxon>Hexapoda</taxon>
        <taxon>Insecta</taxon>
        <taxon>Pterygota</taxon>
        <taxon>Neoptera</taxon>
        <taxon>Endopterygota</taxon>
        <taxon>Lepidoptera</taxon>
        <taxon>Glossata</taxon>
        <taxon>Ditrysia</taxon>
        <taxon>Noctuoidea</taxon>
        <taxon>Noctuidae</taxon>
        <taxon>Heliothinae</taxon>
        <taxon>Heliothis</taxon>
    </lineage>
</organism>
<dbReference type="FunFam" id="3.20.20.80:FF:000013">
    <property type="entry name" value="lactase-phlorizin hydrolase"/>
    <property type="match status" value="1"/>
</dbReference>
<dbReference type="PROSITE" id="PS00653">
    <property type="entry name" value="GLYCOSYL_HYDROL_F1_2"/>
    <property type="match status" value="1"/>
</dbReference>
<name>A0A2A4JCQ8_HELVI</name>
<comment type="subunit">
    <text evidence="3">Homodimer.</text>
</comment>
<gene>
    <name evidence="14" type="ORF">B5V51_3566</name>
</gene>
<evidence type="ECO:0000313" key="14">
    <source>
        <dbReference type="EMBL" id="PCG69887.1"/>
    </source>
</evidence>
<dbReference type="EMBL" id="NWSH01001860">
    <property type="protein sequence ID" value="PCG69887.1"/>
    <property type="molecule type" value="Genomic_DNA"/>
</dbReference>
<feature type="transmembrane region" description="Helical" evidence="11">
    <location>
        <begin position="477"/>
        <end position="495"/>
    </location>
</feature>
<evidence type="ECO:0000259" key="13">
    <source>
        <dbReference type="Pfam" id="PF26037"/>
    </source>
</evidence>
<dbReference type="PANTHER" id="PTHR21041:SF9">
    <property type="entry name" value="DENDRITIC CELL-SPECIFIC TRANSMEMBRANE PROTEIN-LIKE DOMAIN-CONTAINING PROTEIN"/>
    <property type="match status" value="1"/>
</dbReference>
<feature type="transmembrane region" description="Helical" evidence="11">
    <location>
        <begin position="6"/>
        <end position="26"/>
    </location>
</feature>
<dbReference type="Pfam" id="PF00232">
    <property type="entry name" value="Glyco_hydro_1"/>
    <property type="match status" value="1"/>
</dbReference>
<dbReference type="Pfam" id="PF26039">
    <property type="entry name" value="Dcst2"/>
    <property type="match status" value="1"/>
</dbReference>
<evidence type="ECO:0000256" key="4">
    <source>
        <dbReference type="ARBA" id="ARBA00022692"/>
    </source>
</evidence>
<dbReference type="GO" id="GO:0004553">
    <property type="term" value="F:hydrolase activity, hydrolyzing O-glycosyl compounds"/>
    <property type="evidence" value="ECO:0007669"/>
    <property type="project" value="InterPro"/>
</dbReference>
<evidence type="ECO:0000256" key="2">
    <source>
        <dbReference type="ARBA" id="ARBA00010838"/>
    </source>
</evidence>
<dbReference type="InterPro" id="IPR001360">
    <property type="entry name" value="Glyco_hydro_1"/>
</dbReference>
<keyword evidence="8" id="KW-0325">Glycoprotein</keyword>
<evidence type="ECO:0000256" key="10">
    <source>
        <dbReference type="SAM" id="MobiDB-lite"/>
    </source>
</evidence>
<sequence>MGFVGGIILTYLCFMFFVFQLSISLIHATIMSSIIGVLLTLGLAFSYRIRCLVFLLIPQFFSRVGRYTLTCYALVLILTGPATNTLKNSEVLSESMACSQEQIKTSVHQLNDLMKRPFNALKDSLKLMMDRLKKITARVKETIIRIDRLVLSVVSVIHSSFSWLQSITNICNAKLGTPYERCSHAMAEGIADCKKTLGPDISKMCNVAYVAEAACYSVKPFTAFCYATDFILDEAILAGVRKKLKNFSEHLRAMFHVEVHMSHAYSFSSNTSRSASQVAAGIVTEIRNRADPLLTWLSWSSCVTSLFLLLIIFRAKYYQHMYETRSRFDNRYVTRELQELDLKRQRQGRETVLPLNRRERAKYITTTSFRLVASEKVYLNRSAVFMAITTFKLLIHMVADYSLYWVLMTIRYHGRYQSDVLPGIPHTGVHVTGSGFVARLFKSIINILDIPLSFTAPSPISCLPDPYPPDLRRYTQIGVLIFLLWFFALFEPYGLRLRHLIMGHYRPERAKARATWLYNHILRTRASFMKFARRKLHREYKYSSQTSPTFRQWVAGLIPFQCCRSLVGLGPSEEHCLLCGITSSSNDPDSQLTRCQTPDCPGVFCISCFTDIGELCTICLSPADYGDLSDISFEKGSSDDSDSDDGIFEHRPTDNLAMYMSESSRSSNSTSSERSRRWQYFTTSGPKPGPLDSIALIHTTKYDRDIVTSYFVKQFRNMKSNMKIRCWDKKYTLDWVSKHTSECVYKELEAEENLSLDSEQIAELNKVVIRTKSIGVNTDRNRGVLLSMLLKSFRRRKLTRFRNKEKNSKPNRKQYKRLSHTENVEKPKTHANQVVQYNTLSADAKSLISSQSLNGHNLAIRQRNLKSVVRGKKDTTRKDKQKVYEELKGIIKAIRQFLKSNDVIEVSNQNNEVTPNNNPVEENQDVTKPLDNTGIEEKKNKRKGSKNNKIKRPRKSKDLNKSKTKNSRHRISAFHTFFSNHWNNFKCSLMPCTAQNRSDSPISKEKRNHKRRKKRKDGIYLNETDIEECFARKDIKHTRNLRISAFLAELEWTKRDYRKDKECEGMDDSFFLTDGPPPLTTNKIVGMVQLKNLPFQWREAPNAKRNGPKLQLQQEKKAASPILHHQSDKYLKIFTPLSKQKIYPNKKSPEKVRNKVRMVDTPHTSFMHKMMSTLNATRDKSPVRHESSIYLSKRASFYRQFTKELTEQSDALDTDMLFKNDNFLTDVVEDPIGPNDVGGPSKFEFSNSLVGKELIISRSSKHSTKVGKRCKCEIYDDLQKKWAHVKKLKNPVSTMRNFCSSLFGPSCTVETCPNKDKKSKKSKPKKPKKEKKVPKGQKATLTQTDKRKKPSKKASTSIQTQKPHKDTETQLAEDTDIERETSHQHMPEKNEHDQVPDELNADNLSRRDSVCPEQKTELKTCMEKERERMMAQLQKTLSTKVDCPNYCHRESQYSKADAKEAIKMKKNLKKNKGVGSVKCLCADKSVQDSSKGTLCTCATQHDTTGKNITTAAVMASSRSLFEKGDDNPVAHKYIQHREMAHKGTDYINHRLNTKKGKDTKASLPKIRCEKLSLESSLCMQLKGEEPLQDLTDTLTDTSISSISLRSEETKTDTTICSLATVDFDDMPRRRKFRVKVVTKTNQATLTDKTRLCDTGTITNDWWSPIIERKGNDEILLEKKKGFNAMEKQKKELKELKDWKELKEVRKRRRNCGVTTDGRIVTFRSRTQIIPAGLFPGVNDIMSPSRYLLESQKYYNELFAYNFRMPQGDYNCFAQMPKFQDREKARSPLGSRRSEEPLQDLTDTLTDTSISSISLRSEETKTDTTICSLATVDFDDMPRRRKFRVKVVTKTNQATLTDKTRLCDTGTITNDWWSPIIERKGNDEILLEKKKGFNAMEKQKKELKELKDWKELKEVRKRRRNCGVTTDGRIVTFRSRTQIIPAGLFPGVNDIMSPSRYLLESQKYYNELFAYNFRMPQGDYNCFAQMPKFQDREKARSPLGSRRNHHRKTKRLDECYSPRRQLSPRKRHAESTKTSDSPRRRPYVHRYSNSLVFLIRSDTVHSKSKTRKFPSEFWFGASSSAYQIEGGWDEDGKAMSIWDVACHRHPSPIRDDSTGDVSADSYHKYRQDIAAAVDLSLDFYRFSISWPRVLPNGFGDKINQYGIEYYSDLIDELISKNITPMVTIYHWDLPYNLQKLGGWVNPSIVEWFLDYAKFLFERYGEKVKYWITINDPKEICVSGYGSDTQAPFLNVSGNAEYLCARNILLAHAKVYHMYDQEYRKLQNGSIGLSLGFVWYEAASDTSEDHQAALDAKQFEWGLYAHPIFSIAGDFPDEVKKSVAFKSAEQGYPRSRLPELTPKEVTMLKGSADFLGVNSFTTKLAYRDASLEGMYHVPSYMDDMGAVLVKDPSWTQSHADWLQEVPWGFFKVLMEIKTLYDNPPVYVTANGWPSEGGLLDEDRIRYIRNYLNALLDAVSEGCDIRGYSMWSLIDAFEWRYGYLHKFGLYQVDFSSSDKSRTPRKSAFIYKEIVKSKALDPDYEPEKFIVEVIKESQERSRVDNDVM</sequence>
<comment type="caution">
    <text evidence="14">The sequence shown here is derived from an EMBL/GenBank/DDBJ whole genome shotgun (WGS) entry which is preliminary data.</text>
</comment>
<proteinExistence type="inferred from homology"/>
<feature type="domain" description="E3 ubiquitin-protein ligase DCST1-like C-terminal" evidence="13">
    <location>
        <begin position="575"/>
        <end position="622"/>
    </location>
</feature>
<feature type="transmembrane region" description="Helical" evidence="11">
    <location>
        <begin position="383"/>
        <end position="407"/>
    </location>
</feature>